<evidence type="ECO:0000313" key="2">
    <source>
        <dbReference type="WBParaSite" id="jg20505"/>
    </source>
</evidence>
<accession>A0A915DKE4</accession>
<proteinExistence type="predicted"/>
<name>A0A915DKE4_9BILA</name>
<keyword evidence="1" id="KW-1185">Reference proteome</keyword>
<dbReference type="Proteomes" id="UP000887574">
    <property type="component" value="Unplaced"/>
</dbReference>
<organism evidence="1 2">
    <name type="scientific">Ditylenchus dipsaci</name>
    <dbReference type="NCBI Taxonomy" id="166011"/>
    <lineage>
        <taxon>Eukaryota</taxon>
        <taxon>Metazoa</taxon>
        <taxon>Ecdysozoa</taxon>
        <taxon>Nematoda</taxon>
        <taxon>Chromadorea</taxon>
        <taxon>Rhabditida</taxon>
        <taxon>Tylenchina</taxon>
        <taxon>Tylenchomorpha</taxon>
        <taxon>Sphaerularioidea</taxon>
        <taxon>Anguinidae</taxon>
        <taxon>Anguininae</taxon>
        <taxon>Ditylenchus</taxon>
    </lineage>
</organism>
<reference evidence="2" key="1">
    <citation type="submission" date="2022-11" db="UniProtKB">
        <authorList>
            <consortium name="WormBaseParasite"/>
        </authorList>
    </citation>
    <scope>IDENTIFICATION</scope>
</reference>
<evidence type="ECO:0000313" key="1">
    <source>
        <dbReference type="Proteomes" id="UP000887574"/>
    </source>
</evidence>
<sequence length="109" mass="12875">MIALKLPREAIMKELDRTKNKELIKRYSQEPEDDKIDRFEIHPDFQTMAADISFKTTNGKTFKADSFEEAFKILADYHQMIPKVTIIGIVFDQELFQLFSSTDRIVWKE</sequence>
<dbReference type="AlphaFoldDB" id="A0A915DKE4"/>
<dbReference type="WBParaSite" id="jg20505">
    <property type="protein sequence ID" value="jg20505"/>
    <property type="gene ID" value="jg20505"/>
</dbReference>
<protein>
    <submittedName>
        <fullName evidence="2">Uncharacterized protein</fullName>
    </submittedName>
</protein>